<feature type="domain" description="Helicase C-terminal" evidence="11">
    <location>
        <begin position="828"/>
        <end position="1002"/>
    </location>
</feature>
<feature type="compositionally biased region" description="Basic and acidic residues" evidence="10">
    <location>
        <begin position="422"/>
        <end position="431"/>
    </location>
</feature>
<protein>
    <recommendedName>
        <fullName evidence="1">RNA helicase</fullName>
        <ecNumber evidence="1">3.6.4.13</ecNumber>
    </recommendedName>
</protein>
<reference evidence="12 13" key="1">
    <citation type="submission" date="2014-04" db="EMBL/GenBank/DDBJ databases">
        <title>Evolutionary Origins and Diversification of the Mycorrhizal Mutualists.</title>
        <authorList>
            <consortium name="DOE Joint Genome Institute"/>
            <consortium name="Mycorrhizal Genomics Consortium"/>
            <person name="Kohler A."/>
            <person name="Kuo A."/>
            <person name="Nagy L.G."/>
            <person name="Floudas D."/>
            <person name="Copeland A."/>
            <person name="Barry K.W."/>
            <person name="Cichocki N."/>
            <person name="Veneault-Fourrey C."/>
            <person name="LaButti K."/>
            <person name="Lindquist E.A."/>
            <person name="Lipzen A."/>
            <person name="Lundell T."/>
            <person name="Morin E."/>
            <person name="Murat C."/>
            <person name="Riley R."/>
            <person name="Ohm R."/>
            <person name="Sun H."/>
            <person name="Tunlid A."/>
            <person name="Henrissat B."/>
            <person name="Grigoriev I.V."/>
            <person name="Hibbett D.S."/>
            <person name="Martin F."/>
        </authorList>
    </citation>
    <scope>NUCLEOTIDE SEQUENCE [LARGE SCALE GENOMIC DNA]</scope>
    <source>
        <strain evidence="12 13">Koide BX008</strain>
    </source>
</reference>
<feature type="region of interest" description="Disordered" evidence="10">
    <location>
        <begin position="315"/>
        <end position="337"/>
    </location>
</feature>
<dbReference type="PANTHER" id="PTHR18934:SF83">
    <property type="entry name" value="PRE-MRNA-SPLICING FACTOR ATP-DEPENDENT RNA HELICASE DHX16"/>
    <property type="match status" value="1"/>
</dbReference>
<dbReference type="Gene3D" id="3.40.50.300">
    <property type="entry name" value="P-loop containing nucleotide triphosphate hydrolases"/>
    <property type="match status" value="3"/>
</dbReference>
<dbReference type="InterPro" id="IPR001650">
    <property type="entry name" value="Helicase_C-like"/>
</dbReference>
<dbReference type="InParanoid" id="A0A0C2SWP8"/>
<gene>
    <name evidence="12" type="ORF">M378DRAFT_177143</name>
</gene>
<dbReference type="GO" id="GO:0071013">
    <property type="term" value="C:catalytic step 2 spliceosome"/>
    <property type="evidence" value="ECO:0007669"/>
    <property type="project" value="TreeGrafter"/>
</dbReference>
<evidence type="ECO:0000313" key="12">
    <source>
        <dbReference type="EMBL" id="KIL67905.1"/>
    </source>
</evidence>
<evidence type="ECO:0000256" key="5">
    <source>
        <dbReference type="ARBA" id="ARBA00022801"/>
    </source>
</evidence>
<comment type="catalytic activity">
    <reaction evidence="9">
        <text>ATP + H2O = ADP + phosphate + H(+)</text>
        <dbReference type="Rhea" id="RHEA:13065"/>
        <dbReference type="ChEBI" id="CHEBI:15377"/>
        <dbReference type="ChEBI" id="CHEBI:15378"/>
        <dbReference type="ChEBI" id="CHEBI:30616"/>
        <dbReference type="ChEBI" id="CHEBI:43474"/>
        <dbReference type="ChEBI" id="CHEBI:456216"/>
        <dbReference type="EC" id="3.6.4.13"/>
    </reaction>
</comment>
<sequence length="1292" mass="145542">MISPLPHFHSYLSQAASASIRAVVVPKVHSPSDLDAVSRELHQAFKVSPREAPIRIIPSIESAKAMWNLDNIVTWKSKYGALSGGVISALLFAAEDYCADTSIIRTPSRRELLYTRSEIVVTAKAFGLEAIDMVCINYRDLDVLQDECRDGRQLGFTGKASQQAIHPNQVQTIQSTFVPTTQEIDRAAKIVHAMKLAHSSQKGAVGLDGFMIDAPMIKQAEKILQAAEAAGLEIPAFNCTGFWHRDTSESMVSNLDQFVSDNCLRFLGVSNKTTADFVLATVSSAKNPENAFNALHANGLPDTSDAHQFVAELFQNAPRKHKHKSSTDASRKQAEKEAKVLRSQRFGLLLEEEATTSVVPLMKKEKGKEKAKRDRQIRKREYDSKEWESDEEEIARKRWKGEGEQVQAEQLEEPEMESLEDEDKRRERERLQDMKERDEFAERVKDKDKARTRKIVEDRSSKATGAAAEAAIRRQLAEDVEAREAALPSLRQHSRQEYLTKREIQQIELLRKEIQDEENLFSGMKLSRRERESLDRKKELLRLVEERLKINDKWEGYQLPEDYLTEQGKIDKKKKENALYKRYEEAKPKDDQFVTDVDQWEASQAQHSTFKVGAMDKRDLVEEFDYVFDESQTIQFVMEARLPGAGMSAADKLLQAQIDAAEKRAKTIEETRKSLPIYTYRQELIDAVKEHQVLIVVAETGSGKTTQLPQYLHEAGFTAGGAKVGCTQPRRVAAMSVAARVAEEMGTKVGYEVGYSIRFEDCTSDKTDIARFRPELRVLISSATMDAEKFSEYFDNAPTFYVPGRMYPVDIHYTPQPEANYLHAAITTVFQIHTTQPHKGDILVFLTGQEEIEACHENLQETARALGNKIAELIICPIYANLPSEMQAKIFEPTPEGARKVVLATNIAETSITIDGVVFVIDPGFVKQNSYNPRTGMSSLVIVPCSRASANQRAGRAGRVGPGKAFRLYTKWAFNNELEANTVPEIQRTNLGLVVLLLKSLGINDLIGFEFLDPPPGETLMRALELLYALGALNDKGELTKLGRRMAEFPVDPMLSKSIISSEKYQCTDEVLTIISMLSESGSLFYRPKDKKLHADQARQNFVKSGGDHFTLLNVWEQWADTNYSQQFCYEQFLQFKSLSRARDIRDQLAGLCERVEVVVQSNPNQNDITPIQKAITAGYFYNTASPFTMSLQGTASLQKSGDSYRTLKTHQTVHIHPSSSLFQYQPPVKTVLYYELVMTSKSYLRQVMEIKPTWLMEVAPHYFKAADLEQLATGEKKMPKDTGTSGNSGAS</sequence>
<keyword evidence="13" id="KW-1185">Reference proteome</keyword>
<dbReference type="Pfam" id="PF07717">
    <property type="entry name" value="OB_NTP_bind"/>
    <property type="match status" value="1"/>
</dbReference>
<feature type="compositionally biased region" description="Basic and acidic residues" evidence="10">
    <location>
        <begin position="364"/>
        <end position="387"/>
    </location>
</feature>
<keyword evidence="8" id="KW-0508">mRNA splicing</keyword>
<dbReference type="InterPro" id="IPR007502">
    <property type="entry name" value="Helicase-assoc_dom"/>
</dbReference>
<evidence type="ECO:0000259" key="11">
    <source>
        <dbReference type="PROSITE" id="PS51194"/>
    </source>
</evidence>
<dbReference type="Gene3D" id="1.20.120.1080">
    <property type="match status" value="1"/>
</dbReference>
<dbReference type="Pfam" id="PF00271">
    <property type="entry name" value="Helicase_C"/>
    <property type="match status" value="1"/>
</dbReference>
<dbReference type="Pfam" id="PF04408">
    <property type="entry name" value="WHD_HA2"/>
    <property type="match status" value="1"/>
</dbReference>
<dbReference type="HOGENOM" id="CLU_001832_7_1_1"/>
<evidence type="ECO:0000256" key="3">
    <source>
        <dbReference type="ARBA" id="ARBA00022723"/>
    </source>
</evidence>
<dbReference type="InterPro" id="IPR027417">
    <property type="entry name" value="P-loop_NTPase"/>
</dbReference>
<evidence type="ECO:0000256" key="10">
    <source>
        <dbReference type="SAM" id="MobiDB-lite"/>
    </source>
</evidence>
<dbReference type="STRING" id="946122.A0A0C2SWP8"/>
<dbReference type="GO" id="GO:0008380">
    <property type="term" value="P:RNA splicing"/>
    <property type="evidence" value="ECO:0007669"/>
    <property type="project" value="UniProtKB-KW"/>
</dbReference>
<dbReference type="InterPro" id="IPR011709">
    <property type="entry name" value="DEAD-box_helicase_OB_fold"/>
</dbReference>
<dbReference type="SUPFAM" id="SSF52540">
    <property type="entry name" value="P-loop containing nucleoside triphosphate hydrolases"/>
    <property type="match status" value="1"/>
</dbReference>
<feature type="compositionally biased region" description="Acidic residues" evidence="10">
    <location>
        <begin position="410"/>
        <end position="421"/>
    </location>
</feature>
<dbReference type="GO" id="GO:0003724">
    <property type="term" value="F:RNA helicase activity"/>
    <property type="evidence" value="ECO:0007669"/>
    <property type="project" value="UniProtKB-EC"/>
</dbReference>
<dbReference type="Pfam" id="PF21010">
    <property type="entry name" value="HA2_C"/>
    <property type="match status" value="1"/>
</dbReference>
<name>A0A0C2SWP8_AMAMK</name>
<dbReference type="GO" id="GO:0006397">
    <property type="term" value="P:mRNA processing"/>
    <property type="evidence" value="ECO:0007669"/>
    <property type="project" value="UniProtKB-KW"/>
</dbReference>
<keyword evidence="2" id="KW-0507">mRNA processing</keyword>
<dbReference type="PANTHER" id="PTHR18934">
    <property type="entry name" value="ATP-DEPENDENT RNA HELICASE"/>
    <property type="match status" value="1"/>
</dbReference>
<dbReference type="FunCoup" id="A0A0C2SWP8">
    <property type="interactions" value="505"/>
</dbReference>
<dbReference type="OrthoDB" id="10253254at2759"/>
<dbReference type="FunFam" id="3.40.50.300:FF:000007">
    <property type="entry name" value="Pre-mRNA-splicing factor ATP-dependent RNA helicase"/>
    <property type="match status" value="1"/>
</dbReference>
<evidence type="ECO:0000313" key="13">
    <source>
        <dbReference type="Proteomes" id="UP000054549"/>
    </source>
</evidence>
<evidence type="ECO:0000256" key="4">
    <source>
        <dbReference type="ARBA" id="ARBA00022741"/>
    </source>
</evidence>
<dbReference type="PROSITE" id="PS51194">
    <property type="entry name" value="HELICASE_CTER"/>
    <property type="match status" value="1"/>
</dbReference>
<evidence type="ECO:0000256" key="9">
    <source>
        <dbReference type="ARBA" id="ARBA00047984"/>
    </source>
</evidence>
<dbReference type="Pfam" id="PF03328">
    <property type="entry name" value="HpcH_HpaI"/>
    <property type="match status" value="1"/>
</dbReference>
<dbReference type="InterPro" id="IPR014001">
    <property type="entry name" value="Helicase_ATP-bd"/>
</dbReference>
<feature type="region of interest" description="Disordered" evidence="10">
    <location>
        <begin position="364"/>
        <end position="431"/>
    </location>
</feature>
<dbReference type="InterPro" id="IPR048333">
    <property type="entry name" value="HA2_WH"/>
</dbReference>
<dbReference type="SUPFAM" id="SSF51621">
    <property type="entry name" value="Phosphoenolpyruvate/pyruvate domain"/>
    <property type="match status" value="1"/>
</dbReference>
<dbReference type="GO" id="GO:0003723">
    <property type="term" value="F:RNA binding"/>
    <property type="evidence" value="ECO:0007669"/>
    <property type="project" value="TreeGrafter"/>
</dbReference>
<dbReference type="SMART" id="SM00490">
    <property type="entry name" value="HELICc"/>
    <property type="match status" value="1"/>
</dbReference>
<dbReference type="EC" id="3.6.4.13" evidence="1"/>
<evidence type="ECO:0000256" key="1">
    <source>
        <dbReference type="ARBA" id="ARBA00012552"/>
    </source>
</evidence>
<keyword evidence="3" id="KW-0479">Metal-binding</keyword>
<evidence type="ECO:0000256" key="2">
    <source>
        <dbReference type="ARBA" id="ARBA00022664"/>
    </source>
</evidence>
<keyword evidence="7" id="KW-0067">ATP-binding</keyword>
<dbReference type="GO" id="GO:0046872">
    <property type="term" value="F:metal ion binding"/>
    <property type="evidence" value="ECO:0007669"/>
    <property type="project" value="UniProtKB-KW"/>
</dbReference>
<accession>A0A0C2SWP8</accession>
<feature type="compositionally biased region" description="Basic and acidic residues" evidence="10">
    <location>
        <begin position="394"/>
        <end position="403"/>
    </location>
</feature>
<keyword evidence="6" id="KW-0347">Helicase</keyword>
<dbReference type="FunFam" id="1.20.120.1080:FF:000001">
    <property type="entry name" value="Pre-mRNA-splicing factor ATP-dependent RNA helicase"/>
    <property type="match status" value="1"/>
</dbReference>
<feature type="compositionally biased region" description="Basic and acidic residues" evidence="10">
    <location>
        <begin position="325"/>
        <end position="337"/>
    </location>
</feature>
<dbReference type="InterPro" id="IPR040442">
    <property type="entry name" value="Pyrv_kinase-like_dom_sf"/>
</dbReference>
<dbReference type="InterPro" id="IPR015813">
    <property type="entry name" value="Pyrv/PenolPyrv_kinase-like_dom"/>
</dbReference>
<evidence type="ECO:0000256" key="6">
    <source>
        <dbReference type="ARBA" id="ARBA00022806"/>
    </source>
</evidence>
<dbReference type="SMART" id="SM00487">
    <property type="entry name" value="DEXDc"/>
    <property type="match status" value="1"/>
</dbReference>
<keyword evidence="4" id="KW-0547">Nucleotide-binding</keyword>
<keyword evidence="5" id="KW-0378">Hydrolase</keyword>
<dbReference type="Proteomes" id="UP000054549">
    <property type="component" value="Unassembled WGS sequence"/>
</dbReference>
<evidence type="ECO:0000256" key="7">
    <source>
        <dbReference type="ARBA" id="ARBA00022840"/>
    </source>
</evidence>
<dbReference type="GO" id="GO:0005684">
    <property type="term" value="C:U2-type spliceosomal complex"/>
    <property type="evidence" value="ECO:0007669"/>
    <property type="project" value="UniProtKB-ARBA"/>
</dbReference>
<evidence type="ECO:0000256" key="8">
    <source>
        <dbReference type="ARBA" id="ARBA00023187"/>
    </source>
</evidence>
<dbReference type="SMART" id="SM00847">
    <property type="entry name" value="HA2"/>
    <property type="match status" value="1"/>
</dbReference>
<dbReference type="InterPro" id="IPR005000">
    <property type="entry name" value="Aldolase/citrate-lyase_domain"/>
</dbReference>
<dbReference type="GO" id="GO:0016787">
    <property type="term" value="F:hydrolase activity"/>
    <property type="evidence" value="ECO:0007669"/>
    <property type="project" value="UniProtKB-KW"/>
</dbReference>
<dbReference type="Gene3D" id="3.20.20.60">
    <property type="entry name" value="Phosphoenolpyruvate-binding domains"/>
    <property type="match status" value="1"/>
</dbReference>
<organism evidence="12 13">
    <name type="scientific">Amanita muscaria (strain Koide BX008)</name>
    <dbReference type="NCBI Taxonomy" id="946122"/>
    <lineage>
        <taxon>Eukaryota</taxon>
        <taxon>Fungi</taxon>
        <taxon>Dikarya</taxon>
        <taxon>Basidiomycota</taxon>
        <taxon>Agaricomycotina</taxon>
        <taxon>Agaricomycetes</taxon>
        <taxon>Agaricomycetidae</taxon>
        <taxon>Agaricales</taxon>
        <taxon>Pluteineae</taxon>
        <taxon>Amanitaceae</taxon>
        <taxon>Amanita</taxon>
    </lineage>
</organism>
<proteinExistence type="predicted"/>
<dbReference type="EMBL" id="KN818230">
    <property type="protein sequence ID" value="KIL67905.1"/>
    <property type="molecule type" value="Genomic_DNA"/>
</dbReference>
<dbReference type="GO" id="GO:0005524">
    <property type="term" value="F:ATP binding"/>
    <property type="evidence" value="ECO:0007669"/>
    <property type="project" value="UniProtKB-KW"/>
</dbReference>
<dbReference type="CDD" id="cd18791">
    <property type="entry name" value="SF2_C_RHA"/>
    <property type="match status" value="1"/>
</dbReference>